<protein>
    <submittedName>
        <fullName evidence="1">Uncharacterized protein</fullName>
    </submittedName>
</protein>
<dbReference type="EMBL" id="JBJJXI010000019">
    <property type="protein sequence ID" value="KAL3406239.1"/>
    <property type="molecule type" value="Genomic_DNA"/>
</dbReference>
<reference evidence="1 2" key="1">
    <citation type="journal article" date="2024" name="bioRxiv">
        <title>A reference genome for Trichogramma kaykai: A tiny desert-dwelling parasitoid wasp with competing sex-ratio distorters.</title>
        <authorList>
            <person name="Culotta J."/>
            <person name="Lindsey A.R."/>
        </authorList>
    </citation>
    <scope>NUCLEOTIDE SEQUENCE [LARGE SCALE GENOMIC DNA]</scope>
    <source>
        <strain evidence="1 2">KSX58</strain>
    </source>
</reference>
<dbReference type="Proteomes" id="UP001627154">
    <property type="component" value="Unassembled WGS sequence"/>
</dbReference>
<accession>A0ABD2XMB3</accession>
<dbReference type="AlphaFoldDB" id="A0ABD2XMB3"/>
<keyword evidence="2" id="KW-1185">Reference proteome</keyword>
<sequence length="196" mass="22582">MQEDFCGATLGGAALSSVLIFAVVQRCNNPDCLTAISLRKFCGQIPHKNHPQVLPLTATISRILFSRSIAYVQYIQRERRSSRGCRSTQRVIIRLKSSESGLARFGRSDLTTRWSRAAVQRDSPPLRIEFNLYNPRARAKDIFTSPIVYKDRSQRFRANRNLAPIWRNDSSRPNLTENYFGNHWAKIYRIRFGLFS</sequence>
<gene>
    <name evidence="1" type="ORF">TKK_001597</name>
</gene>
<evidence type="ECO:0000313" key="1">
    <source>
        <dbReference type="EMBL" id="KAL3406239.1"/>
    </source>
</evidence>
<organism evidence="1 2">
    <name type="scientific">Trichogramma kaykai</name>
    <dbReference type="NCBI Taxonomy" id="54128"/>
    <lineage>
        <taxon>Eukaryota</taxon>
        <taxon>Metazoa</taxon>
        <taxon>Ecdysozoa</taxon>
        <taxon>Arthropoda</taxon>
        <taxon>Hexapoda</taxon>
        <taxon>Insecta</taxon>
        <taxon>Pterygota</taxon>
        <taxon>Neoptera</taxon>
        <taxon>Endopterygota</taxon>
        <taxon>Hymenoptera</taxon>
        <taxon>Apocrita</taxon>
        <taxon>Proctotrupomorpha</taxon>
        <taxon>Chalcidoidea</taxon>
        <taxon>Trichogrammatidae</taxon>
        <taxon>Trichogramma</taxon>
    </lineage>
</organism>
<name>A0ABD2XMB3_9HYME</name>
<proteinExistence type="predicted"/>
<evidence type="ECO:0000313" key="2">
    <source>
        <dbReference type="Proteomes" id="UP001627154"/>
    </source>
</evidence>
<comment type="caution">
    <text evidence="1">The sequence shown here is derived from an EMBL/GenBank/DDBJ whole genome shotgun (WGS) entry which is preliminary data.</text>
</comment>